<comment type="caution">
    <text evidence="1">The sequence shown here is derived from an EMBL/GenBank/DDBJ whole genome shotgun (WGS) entry which is preliminary data.</text>
</comment>
<protein>
    <submittedName>
        <fullName evidence="1">Uncharacterized protein</fullName>
    </submittedName>
</protein>
<organism evidence="1 2">
    <name type="scientific">Aphanomyces astaci</name>
    <name type="common">Crayfish plague agent</name>
    <dbReference type="NCBI Taxonomy" id="112090"/>
    <lineage>
        <taxon>Eukaryota</taxon>
        <taxon>Sar</taxon>
        <taxon>Stramenopiles</taxon>
        <taxon>Oomycota</taxon>
        <taxon>Saprolegniomycetes</taxon>
        <taxon>Saprolegniales</taxon>
        <taxon>Verrucalvaceae</taxon>
        <taxon>Aphanomyces</taxon>
    </lineage>
</organism>
<evidence type="ECO:0000313" key="2">
    <source>
        <dbReference type="Proteomes" id="UP000286510"/>
    </source>
</evidence>
<gene>
    <name evidence="1" type="ORF">DYB26_012544</name>
</gene>
<dbReference type="Proteomes" id="UP000286510">
    <property type="component" value="Unassembled WGS sequence"/>
</dbReference>
<proteinExistence type="predicted"/>
<evidence type="ECO:0000313" key="1">
    <source>
        <dbReference type="EMBL" id="RHZ10512.1"/>
    </source>
</evidence>
<dbReference type="EMBL" id="QUTF01015099">
    <property type="protein sequence ID" value="RHZ10512.1"/>
    <property type="molecule type" value="Genomic_DNA"/>
</dbReference>
<accession>A0A418EC81</accession>
<reference evidence="1 2" key="1">
    <citation type="submission" date="2018-08" db="EMBL/GenBank/DDBJ databases">
        <title>Aphanomyces genome sequencing and annotation.</title>
        <authorList>
            <person name="Minardi D."/>
            <person name="Oidtmann B."/>
            <person name="Van Der Giezen M."/>
            <person name="Studholme D.J."/>
        </authorList>
    </citation>
    <scope>NUCLEOTIDE SEQUENCE [LARGE SCALE GENOMIC DNA]</scope>
    <source>
        <strain evidence="1 2">FDL457</strain>
    </source>
</reference>
<dbReference type="AlphaFoldDB" id="A0A418EC81"/>
<sequence length="80" mass="9029">MHRCDLYTMADGMNVGRGLWLQSQSFTKHHGVVPLDEDAAEYDIDLTSCPHHLTEARFPTLFIEAVLQNAQTGLSVRMIQ</sequence>
<name>A0A418EC81_APHAT</name>